<keyword evidence="3" id="KW-0520">NAD</keyword>
<gene>
    <name evidence="7" type="ORF">DL764_006930</name>
</gene>
<dbReference type="InterPro" id="IPR006139">
    <property type="entry name" value="D-isomer_2_OHA_DH_cat_dom"/>
</dbReference>
<dbReference type="AlphaFoldDB" id="A0A4Q4T3H5"/>
<dbReference type="OrthoDB" id="9991913at2759"/>
<proteinExistence type="inferred from homology"/>
<evidence type="ECO:0008006" key="9">
    <source>
        <dbReference type="Google" id="ProtNLM"/>
    </source>
</evidence>
<feature type="domain" description="D-isomer specific 2-hydroxyacid dehydrogenase NAD-binding" evidence="6">
    <location>
        <begin position="162"/>
        <end position="334"/>
    </location>
</feature>
<dbReference type="InterPro" id="IPR029753">
    <property type="entry name" value="D-isomer_DH_CS"/>
</dbReference>
<dbReference type="GO" id="GO:0051287">
    <property type="term" value="F:NAD binding"/>
    <property type="evidence" value="ECO:0007669"/>
    <property type="project" value="InterPro"/>
</dbReference>
<evidence type="ECO:0000256" key="4">
    <source>
        <dbReference type="RuleBase" id="RU003719"/>
    </source>
</evidence>
<evidence type="ECO:0000256" key="1">
    <source>
        <dbReference type="ARBA" id="ARBA00005854"/>
    </source>
</evidence>
<reference evidence="7 8" key="1">
    <citation type="submission" date="2018-06" db="EMBL/GenBank/DDBJ databases">
        <title>Complete Genomes of Monosporascus.</title>
        <authorList>
            <person name="Robinson A.J."/>
            <person name="Natvig D.O."/>
        </authorList>
    </citation>
    <scope>NUCLEOTIDE SEQUENCE [LARGE SCALE GENOMIC DNA]</scope>
    <source>
        <strain evidence="7 8">CBS 110550</strain>
    </source>
</reference>
<dbReference type="GO" id="GO:0030267">
    <property type="term" value="F:glyoxylate reductase (NADPH) activity"/>
    <property type="evidence" value="ECO:0007669"/>
    <property type="project" value="TreeGrafter"/>
</dbReference>
<comment type="similarity">
    <text evidence="1 4">Belongs to the D-isomer specific 2-hydroxyacid dehydrogenase family.</text>
</comment>
<evidence type="ECO:0000313" key="8">
    <source>
        <dbReference type="Proteomes" id="UP000293360"/>
    </source>
</evidence>
<name>A0A4Q4T3H5_9PEZI</name>
<accession>A0A4Q4T3H5</accession>
<keyword evidence="8" id="KW-1185">Reference proteome</keyword>
<evidence type="ECO:0000313" key="7">
    <source>
        <dbReference type="EMBL" id="RYO98974.1"/>
    </source>
</evidence>
<comment type="caution">
    <text evidence="7">The sequence shown here is derived from an EMBL/GenBank/DDBJ whole genome shotgun (WGS) entry which is preliminary data.</text>
</comment>
<dbReference type="Pfam" id="PF00389">
    <property type="entry name" value="2-Hacid_dh"/>
    <property type="match status" value="1"/>
</dbReference>
<dbReference type="SUPFAM" id="SSF52283">
    <property type="entry name" value="Formate/glycerate dehydrogenase catalytic domain-like"/>
    <property type="match status" value="1"/>
</dbReference>
<dbReference type="GO" id="GO:0016618">
    <property type="term" value="F:hydroxypyruvate reductase [NAD(P)H] activity"/>
    <property type="evidence" value="ECO:0007669"/>
    <property type="project" value="TreeGrafter"/>
</dbReference>
<dbReference type="InterPro" id="IPR050223">
    <property type="entry name" value="D-isomer_2-hydroxyacid_DH"/>
</dbReference>
<dbReference type="CDD" id="cd12168">
    <property type="entry name" value="Mand_dh_like"/>
    <property type="match status" value="1"/>
</dbReference>
<protein>
    <recommendedName>
        <fullName evidence="9">D-isomer specific 2-hydroxyacid dehydrogenase NAD-binding domain-containing protein</fullName>
    </recommendedName>
</protein>
<dbReference type="STRING" id="155417.A0A4Q4T3H5"/>
<feature type="domain" description="D-isomer specific 2-hydroxyacid dehydrogenase catalytic" evidence="5">
    <location>
        <begin position="102"/>
        <end position="361"/>
    </location>
</feature>
<dbReference type="InterPro" id="IPR006140">
    <property type="entry name" value="D-isomer_DH_NAD-bd"/>
</dbReference>
<dbReference type="EMBL" id="QJNU01000441">
    <property type="protein sequence ID" value="RYO98974.1"/>
    <property type="molecule type" value="Genomic_DNA"/>
</dbReference>
<dbReference type="Pfam" id="PF02826">
    <property type="entry name" value="2-Hacid_dh_C"/>
    <property type="match status" value="1"/>
</dbReference>
<evidence type="ECO:0000259" key="5">
    <source>
        <dbReference type="Pfam" id="PF00389"/>
    </source>
</evidence>
<dbReference type="FunFam" id="3.40.50.720:FF:000203">
    <property type="entry name" value="D-3-phosphoglycerate dehydrogenase (SerA)"/>
    <property type="match status" value="1"/>
</dbReference>
<evidence type="ECO:0000259" key="6">
    <source>
        <dbReference type="Pfam" id="PF02826"/>
    </source>
</evidence>
<dbReference type="Proteomes" id="UP000293360">
    <property type="component" value="Unassembled WGS sequence"/>
</dbReference>
<sequence length="427" mass="46784">MVRTSVLQNSVYIKLLESTKASKRAFYPASIGWRLIRTMPSSTKPTVLLIGGLTHCNDEWKSLGIKYNLLEFRKGTRDQFLENCRNGTYDAVRGCYRSNASVSVTGPFDAELISALPESWKYIAHNGAGYDNVDVNACTRRRIAVSSTPMAVDDSTADIGMFLLLGAMRQVHVPYTALRAGKWKGKAQLGHDPRGKVLGILGMGGIGRAMAKRARAFGMEIAYHNRRRLDPAIEDGARYVSFDELLSGSDVLSLNLALNSQTRHIIGAPELSRMKKGVVVVNTARGALIDEAALADALESGHVAAVGLDVFENEPEVHPGLLASDRAFLVPHLGTSTYETQRDMELLVLRNLEAVVGEGRMFTLVSEQKGLDWVPKEASLEKDEIKAEPSSLLRGNLNVLLLKSRRQGMSYLFLFVNPAISDSHAAL</sequence>
<evidence type="ECO:0000256" key="3">
    <source>
        <dbReference type="ARBA" id="ARBA00023027"/>
    </source>
</evidence>
<dbReference type="InterPro" id="IPR036291">
    <property type="entry name" value="NAD(P)-bd_dom_sf"/>
</dbReference>
<dbReference type="GO" id="GO:0005829">
    <property type="term" value="C:cytosol"/>
    <property type="evidence" value="ECO:0007669"/>
    <property type="project" value="TreeGrafter"/>
</dbReference>
<keyword evidence="2 4" id="KW-0560">Oxidoreductase</keyword>
<dbReference type="PANTHER" id="PTHR10996:SF257">
    <property type="entry name" value="GLYOXYLATE REDUCTASE 1"/>
    <property type="match status" value="1"/>
</dbReference>
<organism evidence="7 8">
    <name type="scientific">Monosporascus ibericus</name>
    <dbReference type="NCBI Taxonomy" id="155417"/>
    <lineage>
        <taxon>Eukaryota</taxon>
        <taxon>Fungi</taxon>
        <taxon>Dikarya</taxon>
        <taxon>Ascomycota</taxon>
        <taxon>Pezizomycotina</taxon>
        <taxon>Sordariomycetes</taxon>
        <taxon>Xylariomycetidae</taxon>
        <taxon>Xylariales</taxon>
        <taxon>Xylariales incertae sedis</taxon>
        <taxon>Monosporascus</taxon>
    </lineage>
</organism>
<dbReference type="SUPFAM" id="SSF51735">
    <property type="entry name" value="NAD(P)-binding Rossmann-fold domains"/>
    <property type="match status" value="1"/>
</dbReference>
<dbReference type="PANTHER" id="PTHR10996">
    <property type="entry name" value="2-HYDROXYACID DEHYDROGENASE-RELATED"/>
    <property type="match status" value="1"/>
</dbReference>
<dbReference type="Gene3D" id="3.40.50.720">
    <property type="entry name" value="NAD(P)-binding Rossmann-like Domain"/>
    <property type="match status" value="2"/>
</dbReference>
<evidence type="ECO:0000256" key="2">
    <source>
        <dbReference type="ARBA" id="ARBA00023002"/>
    </source>
</evidence>
<dbReference type="PROSITE" id="PS00671">
    <property type="entry name" value="D_2_HYDROXYACID_DH_3"/>
    <property type="match status" value="1"/>
</dbReference>